<dbReference type="GO" id="GO:0004639">
    <property type="term" value="F:phosphoribosylaminoimidazolesuccinocarboxamide synthase activity"/>
    <property type="evidence" value="ECO:0007669"/>
    <property type="project" value="UniProtKB-UniRule"/>
</dbReference>
<reference evidence="13 14" key="1">
    <citation type="submission" date="2016-02" db="EMBL/GenBank/DDBJ databases">
        <title>Complete Genome Sequence of Weissella jogaejeotgali FOL01.</title>
        <authorList>
            <person name="Lee J.-H."/>
            <person name="Ku H.-J."/>
        </authorList>
    </citation>
    <scope>NUCLEOTIDE SEQUENCE [LARGE SCALE GENOMIC DNA]</scope>
    <source>
        <strain evidence="13 14">FOL01</strain>
    </source>
</reference>
<dbReference type="PANTHER" id="PTHR43599:SF3">
    <property type="entry name" value="SI:DKEY-6E2.2"/>
    <property type="match status" value="1"/>
</dbReference>
<evidence type="ECO:0000259" key="12">
    <source>
        <dbReference type="Pfam" id="PF01259"/>
    </source>
</evidence>
<dbReference type="PROSITE" id="PS01057">
    <property type="entry name" value="SAICAR_SYNTHETASE_1"/>
    <property type="match status" value="1"/>
</dbReference>
<keyword evidence="7 11" id="KW-0658">Purine biosynthesis</keyword>
<proteinExistence type="inferred from homology"/>
<comment type="pathway">
    <text evidence="1 11">Purine metabolism; IMP biosynthesis via de novo pathway; 5-amino-1-(5-phospho-D-ribosyl)imidazole-4-carboxamide from 5-amino-1-(5-phospho-D-ribosyl)imidazole-4-carboxylate: step 1/2.</text>
</comment>
<keyword evidence="14" id="KW-1185">Reference proteome</keyword>
<evidence type="ECO:0000256" key="6">
    <source>
        <dbReference type="ARBA" id="ARBA00022741"/>
    </source>
</evidence>
<dbReference type="InterPro" id="IPR033934">
    <property type="entry name" value="SAICAR_synt_PurC"/>
</dbReference>
<dbReference type="Proteomes" id="UP000185473">
    <property type="component" value="Chromosome"/>
</dbReference>
<evidence type="ECO:0000256" key="1">
    <source>
        <dbReference type="ARBA" id="ARBA00004672"/>
    </source>
</evidence>
<evidence type="ECO:0000256" key="11">
    <source>
        <dbReference type="HAMAP-Rule" id="MF_00137"/>
    </source>
</evidence>
<comment type="catalytic activity">
    <reaction evidence="10 11">
        <text>5-amino-1-(5-phospho-D-ribosyl)imidazole-4-carboxylate + L-aspartate + ATP = (2S)-2-[5-amino-1-(5-phospho-beta-D-ribosyl)imidazole-4-carboxamido]succinate + ADP + phosphate + 2 H(+)</text>
        <dbReference type="Rhea" id="RHEA:22628"/>
        <dbReference type="ChEBI" id="CHEBI:15378"/>
        <dbReference type="ChEBI" id="CHEBI:29991"/>
        <dbReference type="ChEBI" id="CHEBI:30616"/>
        <dbReference type="ChEBI" id="CHEBI:43474"/>
        <dbReference type="ChEBI" id="CHEBI:58443"/>
        <dbReference type="ChEBI" id="CHEBI:77657"/>
        <dbReference type="ChEBI" id="CHEBI:456216"/>
        <dbReference type="EC" id="6.3.2.6"/>
    </reaction>
</comment>
<evidence type="ECO:0000313" key="13">
    <source>
        <dbReference type="EMBL" id="APS41144.1"/>
    </source>
</evidence>
<dbReference type="FunFam" id="3.30.470.20:FF:000006">
    <property type="entry name" value="Phosphoribosylaminoimidazole-succinocarboxamide synthase"/>
    <property type="match status" value="1"/>
</dbReference>
<evidence type="ECO:0000256" key="10">
    <source>
        <dbReference type="ARBA" id="ARBA00048475"/>
    </source>
</evidence>
<feature type="domain" description="SAICAR synthetase/ADE2 N-terminal" evidence="12">
    <location>
        <begin position="12"/>
        <end position="238"/>
    </location>
</feature>
<dbReference type="OrthoDB" id="9801549at2"/>
<evidence type="ECO:0000256" key="5">
    <source>
        <dbReference type="ARBA" id="ARBA00022598"/>
    </source>
</evidence>
<evidence type="ECO:0000256" key="4">
    <source>
        <dbReference type="ARBA" id="ARBA00016460"/>
    </source>
</evidence>
<dbReference type="GO" id="GO:0005524">
    <property type="term" value="F:ATP binding"/>
    <property type="evidence" value="ECO:0007669"/>
    <property type="project" value="UniProtKB-KW"/>
</dbReference>
<dbReference type="CDD" id="cd01415">
    <property type="entry name" value="SAICAR_synt_PurC"/>
    <property type="match status" value="1"/>
</dbReference>
<dbReference type="Gene3D" id="3.30.200.20">
    <property type="entry name" value="Phosphorylase Kinase, domain 1"/>
    <property type="match status" value="1"/>
</dbReference>
<dbReference type="UniPathway" id="UPA00074">
    <property type="reaction ID" value="UER00131"/>
</dbReference>
<dbReference type="InterPro" id="IPR050089">
    <property type="entry name" value="SAICAR_synthetase"/>
</dbReference>
<keyword evidence="5 11" id="KW-0436">Ligase</keyword>
<dbReference type="Gene3D" id="3.30.470.20">
    <property type="entry name" value="ATP-grasp fold, B domain"/>
    <property type="match status" value="1"/>
</dbReference>
<dbReference type="NCBIfam" id="TIGR00081">
    <property type="entry name" value="purC"/>
    <property type="match status" value="1"/>
</dbReference>
<protein>
    <recommendedName>
        <fullName evidence="4 11">Phosphoribosylaminoimidazole-succinocarboxamide synthase</fullName>
        <ecNumber evidence="3 11">6.3.2.6</ecNumber>
    </recommendedName>
    <alternativeName>
        <fullName evidence="9 11">SAICAR synthetase</fullName>
    </alternativeName>
</protein>
<dbReference type="PANTHER" id="PTHR43599">
    <property type="entry name" value="MULTIFUNCTIONAL PROTEIN ADE2"/>
    <property type="match status" value="1"/>
</dbReference>
<dbReference type="HAMAP" id="MF_00137">
    <property type="entry name" value="SAICAR_synth"/>
    <property type="match status" value="1"/>
</dbReference>
<sequence>MLELSGVEKQELLYQGKAKEMYATTNPEVLWVHYMDQVTALNGKRKVRMADKGKVNCAISSQLFTDLRTQGIENHFIEQLGPTDQLVQRVQIIPLETVVRNYASGSFVKRYQVDYLQKFEQPVIEFFYKNDALDDPFLNDDDALALGVATSDQITEIRKLARQVNQHLIQIFTKMNVQLVDFKLEFGLTTAGDVILADELSPDNCRLVDMNTKESLDKDIFRKGLGEMVPVYEEILQRLQHSEEV</sequence>
<evidence type="ECO:0000313" key="14">
    <source>
        <dbReference type="Proteomes" id="UP000185473"/>
    </source>
</evidence>
<evidence type="ECO:0000256" key="8">
    <source>
        <dbReference type="ARBA" id="ARBA00022840"/>
    </source>
</evidence>
<dbReference type="EC" id="6.3.2.6" evidence="3 11"/>
<dbReference type="EMBL" id="CP014332">
    <property type="protein sequence ID" value="APS41144.1"/>
    <property type="molecule type" value="Genomic_DNA"/>
</dbReference>
<organism evidence="13 14">
    <name type="scientific">Weissella jogaejeotgali</name>
    <dbReference type="NCBI Taxonomy" id="1631871"/>
    <lineage>
        <taxon>Bacteria</taxon>
        <taxon>Bacillati</taxon>
        <taxon>Bacillota</taxon>
        <taxon>Bacilli</taxon>
        <taxon>Lactobacillales</taxon>
        <taxon>Lactobacillaceae</taxon>
        <taxon>Weissella</taxon>
    </lineage>
</organism>
<dbReference type="GO" id="GO:0006189">
    <property type="term" value="P:'de novo' IMP biosynthetic process"/>
    <property type="evidence" value="ECO:0007669"/>
    <property type="project" value="UniProtKB-UniRule"/>
</dbReference>
<gene>
    <name evidence="11" type="primary">purC</name>
    <name evidence="13" type="ORF">FOL01_0285</name>
</gene>
<evidence type="ECO:0000256" key="3">
    <source>
        <dbReference type="ARBA" id="ARBA00012217"/>
    </source>
</evidence>
<dbReference type="Pfam" id="PF01259">
    <property type="entry name" value="SAICAR_synt"/>
    <property type="match status" value="1"/>
</dbReference>
<dbReference type="PROSITE" id="PS01058">
    <property type="entry name" value="SAICAR_SYNTHETASE_2"/>
    <property type="match status" value="1"/>
</dbReference>
<keyword evidence="6 11" id="KW-0547">Nucleotide-binding</keyword>
<name>A0A1L6R9D0_9LACO</name>
<evidence type="ECO:0000256" key="7">
    <source>
        <dbReference type="ARBA" id="ARBA00022755"/>
    </source>
</evidence>
<dbReference type="InterPro" id="IPR018236">
    <property type="entry name" value="SAICAR_synthetase_CS"/>
</dbReference>
<dbReference type="KEGG" id="wjo:FOL01_0285"/>
<dbReference type="RefSeq" id="WP_075268986.1">
    <property type="nucleotide sequence ID" value="NZ_CP014332.1"/>
</dbReference>
<evidence type="ECO:0000256" key="2">
    <source>
        <dbReference type="ARBA" id="ARBA00010190"/>
    </source>
</evidence>
<dbReference type="STRING" id="1631871.FOL01_0285"/>
<accession>A0A1L6R9D0</accession>
<keyword evidence="8 11" id="KW-0067">ATP-binding</keyword>
<comment type="similarity">
    <text evidence="2 11">Belongs to the SAICAR synthetase family.</text>
</comment>
<dbReference type="SUPFAM" id="SSF56104">
    <property type="entry name" value="SAICAR synthase-like"/>
    <property type="match status" value="1"/>
</dbReference>
<dbReference type="AlphaFoldDB" id="A0A1L6R9D0"/>
<dbReference type="GO" id="GO:0009236">
    <property type="term" value="P:cobalamin biosynthetic process"/>
    <property type="evidence" value="ECO:0007669"/>
    <property type="project" value="InterPro"/>
</dbReference>
<evidence type="ECO:0000256" key="9">
    <source>
        <dbReference type="ARBA" id="ARBA00030409"/>
    </source>
</evidence>
<dbReference type="InterPro" id="IPR001636">
    <property type="entry name" value="SAICAR_synth"/>
</dbReference>
<dbReference type="InterPro" id="IPR028923">
    <property type="entry name" value="SAICAR_synt/ADE2_N"/>
</dbReference>